<dbReference type="OrthoDB" id="4020893at2759"/>
<evidence type="ECO:0000313" key="1">
    <source>
        <dbReference type="EMBL" id="EER34768.1"/>
    </source>
</evidence>
<evidence type="ECO:0000313" key="2">
    <source>
        <dbReference type="Proteomes" id="UP000002037"/>
    </source>
</evidence>
<dbReference type="HOGENOM" id="CLU_976586_0_0_1"/>
<dbReference type="RefSeq" id="XP_002547323.1">
    <property type="nucleotide sequence ID" value="XM_002547277.1"/>
</dbReference>
<protein>
    <submittedName>
        <fullName evidence="1">Uncharacterized protein</fullName>
    </submittedName>
</protein>
<organism evidence="1 2">
    <name type="scientific">Candida tropicalis (strain ATCC MYA-3404 / T1)</name>
    <name type="common">Yeast</name>
    <dbReference type="NCBI Taxonomy" id="294747"/>
    <lineage>
        <taxon>Eukaryota</taxon>
        <taxon>Fungi</taxon>
        <taxon>Dikarya</taxon>
        <taxon>Ascomycota</taxon>
        <taxon>Saccharomycotina</taxon>
        <taxon>Pichiomycetes</taxon>
        <taxon>Debaryomycetaceae</taxon>
        <taxon>Candida/Lodderomyces clade</taxon>
        <taxon>Candida</taxon>
    </lineage>
</organism>
<dbReference type="Proteomes" id="UP000002037">
    <property type="component" value="Unassembled WGS sequence"/>
</dbReference>
<dbReference type="VEuPathDB" id="FungiDB:CTRG_01629"/>
<gene>
    <name evidence="1" type="ORF">CTRG_01629</name>
</gene>
<keyword evidence="2" id="KW-1185">Reference proteome</keyword>
<dbReference type="KEGG" id="ctp:CTRG_01629"/>
<dbReference type="AlphaFoldDB" id="C5M6Z8"/>
<accession>C5M6Z8</accession>
<dbReference type="GeneID" id="8301279"/>
<reference evidence="1 2" key="1">
    <citation type="journal article" date="2009" name="Nature">
        <title>Evolution of pathogenicity and sexual reproduction in eight Candida genomes.</title>
        <authorList>
            <person name="Butler G."/>
            <person name="Rasmussen M.D."/>
            <person name="Lin M.F."/>
            <person name="Santos M.A."/>
            <person name="Sakthikumar S."/>
            <person name="Munro C.A."/>
            <person name="Rheinbay E."/>
            <person name="Grabherr M."/>
            <person name="Forche A."/>
            <person name="Reedy J.L."/>
            <person name="Agrafioti I."/>
            <person name="Arnaud M.B."/>
            <person name="Bates S."/>
            <person name="Brown A.J."/>
            <person name="Brunke S."/>
            <person name="Costanzo M.C."/>
            <person name="Fitzpatrick D.A."/>
            <person name="de Groot P.W."/>
            <person name="Harris D."/>
            <person name="Hoyer L.L."/>
            <person name="Hube B."/>
            <person name="Klis F.M."/>
            <person name="Kodira C."/>
            <person name="Lennard N."/>
            <person name="Logue M.E."/>
            <person name="Martin R."/>
            <person name="Neiman A.M."/>
            <person name="Nikolaou E."/>
            <person name="Quail M.A."/>
            <person name="Quinn J."/>
            <person name="Santos M.C."/>
            <person name="Schmitzberger F.F."/>
            <person name="Sherlock G."/>
            <person name="Shah P."/>
            <person name="Silverstein K.A."/>
            <person name="Skrzypek M.S."/>
            <person name="Soll D."/>
            <person name="Staggs R."/>
            <person name="Stansfield I."/>
            <person name="Stumpf M.P."/>
            <person name="Sudbery P.E."/>
            <person name="Srikantha T."/>
            <person name="Zeng Q."/>
            <person name="Berman J."/>
            <person name="Berriman M."/>
            <person name="Heitman J."/>
            <person name="Gow N.A."/>
            <person name="Lorenz M.C."/>
            <person name="Birren B.W."/>
            <person name="Kellis M."/>
            <person name="Cuomo C.A."/>
        </authorList>
    </citation>
    <scope>NUCLEOTIDE SEQUENCE [LARGE SCALE GENOMIC DNA]</scope>
    <source>
        <strain evidence="2">ATCC MYA-3404 / T1</strain>
    </source>
</reference>
<proteinExistence type="predicted"/>
<name>C5M6Z8_CANTT</name>
<dbReference type="EMBL" id="GG692396">
    <property type="protein sequence ID" value="EER34768.1"/>
    <property type="molecule type" value="Genomic_DNA"/>
</dbReference>
<sequence length="289" mass="33875">MMSLFKSKAHKENEMIVSSKSASIKSFFGFNRDKSAFVISNNNTNNNNNSGSQNIDKIKSCNQFLQPITKTIHTTIPIYDIFQSPKYKSCLWNLELLPQYKVYLLIYVRLENGQYLLNQLYKDINSYIDYYQELDQSAILIHSKYPSFHYSMLKLIAPIFGIQMVVSNGEWLYSVHNYNLIKIFAEMNLQLTKFVPLKYPRIIITVLGIPTKIHRIQLIQFFKNIGNLVSYNFAPTCKTTKFHVIYLQYSRFSNYSDLIPKIRNFKKSIKYLLQHNYLLNDAMSTLINS</sequence>